<dbReference type="Gene3D" id="3.30.590.10">
    <property type="entry name" value="Glutamine synthetase/guanido kinase, catalytic domain"/>
    <property type="match status" value="1"/>
</dbReference>
<keyword evidence="3" id="KW-0547">Nucleotide-binding</keyword>
<dbReference type="PANTHER" id="PTHR43785">
    <property type="entry name" value="GAMMA-GLUTAMYLPUTRESCINE SYNTHETASE"/>
    <property type="match status" value="1"/>
</dbReference>
<dbReference type="PANTHER" id="PTHR43785:SF12">
    <property type="entry name" value="TYPE-1 GLUTAMINE SYNTHETASE 2"/>
    <property type="match status" value="1"/>
</dbReference>
<evidence type="ECO:0000256" key="6">
    <source>
        <dbReference type="RuleBase" id="RU000384"/>
    </source>
</evidence>
<proteinExistence type="inferred from homology"/>
<evidence type="ECO:0000256" key="1">
    <source>
        <dbReference type="ARBA" id="ARBA00009897"/>
    </source>
</evidence>
<protein>
    <submittedName>
        <fullName evidence="8">Glutamine synthetase, putative</fullName>
        <ecNumber evidence="8">6.3.1.2</ecNumber>
    </submittedName>
</protein>
<dbReference type="GO" id="GO:0005524">
    <property type="term" value="F:ATP binding"/>
    <property type="evidence" value="ECO:0007669"/>
    <property type="project" value="UniProtKB-KW"/>
</dbReference>
<name>A0A6J4PA31_9ACTN</name>
<dbReference type="EMBL" id="CADCUZ010000044">
    <property type="protein sequence ID" value="CAA9407702.1"/>
    <property type="molecule type" value="Genomic_DNA"/>
</dbReference>
<dbReference type="SUPFAM" id="SSF55931">
    <property type="entry name" value="Glutamine synthetase/guanido kinase"/>
    <property type="match status" value="1"/>
</dbReference>
<dbReference type="GO" id="GO:0004356">
    <property type="term" value="F:glutamine synthetase activity"/>
    <property type="evidence" value="ECO:0007669"/>
    <property type="project" value="UniProtKB-EC"/>
</dbReference>
<evidence type="ECO:0000256" key="3">
    <source>
        <dbReference type="ARBA" id="ARBA00022741"/>
    </source>
</evidence>
<sequence length="438" mass="46927">MWGEALVGFLHCDLSGLNRGRSVPAPEVEGRMGAGVGWVPADQALTPFGPIAEPNPFGSLGDLRLLPDGSTETRVNLWDDVSPLHFFLCDAANTDGSPWDSCPRTLLKDALARLERETGLRLVASFEQEFLLRSPDFRPGAGFSYEAQRLVEPFGPLAMAALRQAGLEPEVFLPEYGPGQFEIPCAPADGLAAADRAAAFREVLREVARRLGYRASFAPMADPGGVGNGVHVHMSLVDPDGVPVLYDAGRPGCLSHTGARFAAGILEHLPALCAITAPSVISYLRLGPHHWSAGFGYMAERDREATIRIPPLVRLAGGDPSRQLNLEFRAADAAACPHLALAALVLAGLRGIREGLPEAHLMAGDPSELDEGELERLGLRPLPASLEEALGALEADGVVRSWFSKDLLDCYLAVKRTEISLLEGASPEEACERYLSAY</sequence>
<dbReference type="InterPro" id="IPR036651">
    <property type="entry name" value="Gln_synt_N_sf"/>
</dbReference>
<gene>
    <name evidence="8" type="ORF">AVDCRST_MAG55-1111</name>
</gene>
<evidence type="ECO:0000259" key="7">
    <source>
        <dbReference type="PROSITE" id="PS51987"/>
    </source>
</evidence>
<dbReference type="SMART" id="SM01230">
    <property type="entry name" value="Gln-synt_C"/>
    <property type="match status" value="1"/>
</dbReference>
<evidence type="ECO:0000256" key="5">
    <source>
        <dbReference type="PROSITE-ProRule" id="PRU01331"/>
    </source>
</evidence>
<keyword evidence="4" id="KW-0067">ATP-binding</keyword>
<evidence type="ECO:0000313" key="8">
    <source>
        <dbReference type="EMBL" id="CAA9407702.1"/>
    </source>
</evidence>
<keyword evidence="2 8" id="KW-0436">Ligase</keyword>
<dbReference type="PROSITE" id="PS51987">
    <property type="entry name" value="GS_CATALYTIC"/>
    <property type="match status" value="1"/>
</dbReference>
<evidence type="ECO:0000256" key="4">
    <source>
        <dbReference type="ARBA" id="ARBA00022840"/>
    </source>
</evidence>
<dbReference type="GO" id="GO:0006542">
    <property type="term" value="P:glutamine biosynthetic process"/>
    <property type="evidence" value="ECO:0007669"/>
    <property type="project" value="InterPro"/>
</dbReference>
<dbReference type="Pfam" id="PF00120">
    <property type="entry name" value="Gln-synt_C"/>
    <property type="match status" value="1"/>
</dbReference>
<accession>A0A6J4PA31</accession>
<dbReference type="InterPro" id="IPR008146">
    <property type="entry name" value="Gln_synth_cat_dom"/>
</dbReference>
<dbReference type="AlphaFoldDB" id="A0A6J4PA31"/>
<dbReference type="InterPro" id="IPR008147">
    <property type="entry name" value="Gln_synt_N"/>
</dbReference>
<feature type="domain" description="GS catalytic" evidence="7">
    <location>
        <begin position="103"/>
        <end position="438"/>
    </location>
</feature>
<organism evidence="8">
    <name type="scientific">uncultured Rubrobacteraceae bacterium</name>
    <dbReference type="NCBI Taxonomy" id="349277"/>
    <lineage>
        <taxon>Bacteria</taxon>
        <taxon>Bacillati</taxon>
        <taxon>Actinomycetota</taxon>
        <taxon>Rubrobacteria</taxon>
        <taxon>Rubrobacterales</taxon>
        <taxon>Rubrobacteraceae</taxon>
        <taxon>environmental samples</taxon>
    </lineage>
</organism>
<dbReference type="EC" id="6.3.1.2" evidence="8"/>
<dbReference type="InterPro" id="IPR014746">
    <property type="entry name" value="Gln_synth/guanido_kin_cat_dom"/>
</dbReference>
<dbReference type="Pfam" id="PF16952">
    <property type="entry name" value="Gln-synt_N_2"/>
    <property type="match status" value="1"/>
</dbReference>
<comment type="similarity">
    <text evidence="1 5 6">Belongs to the glutamine synthetase family.</text>
</comment>
<reference evidence="8" key="1">
    <citation type="submission" date="2020-02" db="EMBL/GenBank/DDBJ databases">
        <authorList>
            <person name="Meier V. D."/>
        </authorList>
    </citation>
    <scope>NUCLEOTIDE SEQUENCE</scope>
    <source>
        <strain evidence="8">AVDCRST_MAG55</strain>
    </source>
</reference>
<dbReference type="Gene3D" id="3.10.20.70">
    <property type="entry name" value="Glutamine synthetase, N-terminal domain"/>
    <property type="match status" value="1"/>
</dbReference>
<evidence type="ECO:0000256" key="2">
    <source>
        <dbReference type="ARBA" id="ARBA00022598"/>
    </source>
</evidence>